<feature type="transmembrane region" description="Helical" evidence="3">
    <location>
        <begin position="266"/>
        <end position="293"/>
    </location>
</feature>
<protein>
    <submittedName>
        <fullName evidence="4">Uncharacterized protein</fullName>
    </submittedName>
</protein>
<keyword evidence="3" id="KW-0812">Transmembrane</keyword>
<reference evidence="4 5" key="1">
    <citation type="submission" date="2019-08" db="EMBL/GenBank/DDBJ databases">
        <title>A chromosome-level genome assembly, high-density linkage maps, and genome scans reveal the genomic architecture of hybrid incompatibilities underlying speciation via character displacement in darters (Percidae: Etheostominae).</title>
        <authorList>
            <person name="Moran R.L."/>
            <person name="Catchen J.M."/>
            <person name="Fuller R.C."/>
        </authorList>
    </citation>
    <scope>NUCLEOTIDE SEQUENCE [LARGE SCALE GENOMIC DNA]</scope>
    <source>
        <strain evidence="4">EspeVRDwgs_2016</strain>
        <tissue evidence="4">Muscle</tissue>
    </source>
</reference>
<keyword evidence="5" id="KW-1185">Reference proteome</keyword>
<comment type="caution">
    <text evidence="4">The sequence shown here is derived from an EMBL/GenBank/DDBJ whole genome shotgun (WGS) entry which is preliminary data.</text>
</comment>
<keyword evidence="1" id="KW-0175">Coiled coil</keyword>
<keyword evidence="3" id="KW-1133">Transmembrane helix</keyword>
<organism evidence="4 5">
    <name type="scientific">Etheostoma spectabile</name>
    <name type="common">orangethroat darter</name>
    <dbReference type="NCBI Taxonomy" id="54343"/>
    <lineage>
        <taxon>Eukaryota</taxon>
        <taxon>Metazoa</taxon>
        <taxon>Chordata</taxon>
        <taxon>Craniata</taxon>
        <taxon>Vertebrata</taxon>
        <taxon>Euteleostomi</taxon>
        <taxon>Actinopterygii</taxon>
        <taxon>Neopterygii</taxon>
        <taxon>Teleostei</taxon>
        <taxon>Neoteleostei</taxon>
        <taxon>Acanthomorphata</taxon>
        <taxon>Eupercaria</taxon>
        <taxon>Perciformes</taxon>
        <taxon>Percoidei</taxon>
        <taxon>Percidae</taxon>
        <taxon>Etheostomatinae</taxon>
        <taxon>Etheostoma</taxon>
    </lineage>
</organism>
<gene>
    <name evidence="4" type="ORF">FQN60_007279</name>
</gene>
<feature type="non-terminal residue" evidence="4">
    <location>
        <position position="424"/>
    </location>
</feature>
<feature type="region of interest" description="Disordered" evidence="2">
    <location>
        <begin position="45"/>
        <end position="137"/>
    </location>
</feature>
<feature type="coiled-coil region" evidence="1">
    <location>
        <begin position="353"/>
        <end position="380"/>
    </location>
</feature>
<feature type="compositionally biased region" description="Basic and acidic residues" evidence="2">
    <location>
        <begin position="45"/>
        <end position="136"/>
    </location>
</feature>
<name>A0A5J5CDU3_9PERO</name>
<accession>A0A5J5CDU3</accession>
<dbReference type="Proteomes" id="UP000327493">
    <property type="component" value="Unassembled WGS sequence"/>
</dbReference>
<evidence type="ECO:0000256" key="2">
    <source>
        <dbReference type="SAM" id="MobiDB-lite"/>
    </source>
</evidence>
<keyword evidence="3" id="KW-0472">Membrane</keyword>
<dbReference type="AlphaFoldDB" id="A0A5J5CDU3"/>
<feature type="transmembrane region" description="Helical" evidence="3">
    <location>
        <begin position="299"/>
        <end position="325"/>
    </location>
</feature>
<dbReference type="EMBL" id="VOFY01000594">
    <property type="protein sequence ID" value="KAA8578499.1"/>
    <property type="molecule type" value="Genomic_DNA"/>
</dbReference>
<evidence type="ECO:0000313" key="5">
    <source>
        <dbReference type="Proteomes" id="UP000327493"/>
    </source>
</evidence>
<sequence>MLCSGSFVFKVPFDVHKRCHRFLCWSYVGRCTVIGSSHHVISEKQLRVGTDGTDRERTDRDRGHTDTQSRDRERIDTQRGHTQREDKQRQRTDRERGQTERGQPEREDKQRQRTDRERGQTERERTDRERTEETERAQSCFTCITSSRTGFFVHWMLDRAQRPKLAVLSLDEPGSEDRQCFPSADWLWSCRPFDQCRLSTLSGTLPAQPHQQLLQQSLQSKISKDGLRSKKKMEQKPPEEKMRQIEGEFRKIADGVREIQEGAGRVITAGAVAGGLGLGATVGLGILVVAAWFTGGVSLAVGLLAVAVGLLAGGGTVARGAAVVFGGNVTKAMKENGSAKKVEELGKEFMEMVEPLKNNLEKIKKTCEKLEDRSAELQAGKTLTDMEDFQRILGQVPELAPSSGVVWSKKLGNTIIQSADLCQK</sequence>
<proteinExistence type="predicted"/>
<evidence type="ECO:0000256" key="1">
    <source>
        <dbReference type="SAM" id="Coils"/>
    </source>
</evidence>
<evidence type="ECO:0000313" key="4">
    <source>
        <dbReference type="EMBL" id="KAA8578499.1"/>
    </source>
</evidence>
<evidence type="ECO:0000256" key="3">
    <source>
        <dbReference type="SAM" id="Phobius"/>
    </source>
</evidence>